<dbReference type="AlphaFoldDB" id="A0A6A7ARX3"/>
<keyword evidence="2" id="KW-1185">Reference proteome</keyword>
<evidence type="ECO:0000313" key="2">
    <source>
        <dbReference type="Proteomes" id="UP000799423"/>
    </source>
</evidence>
<evidence type="ECO:0008006" key="3">
    <source>
        <dbReference type="Google" id="ProtNLM"/>
    </source>
</evidence>
<gene>
    <name evidence="1" type="ORF">T440DRAFT_377296</name>
</gene>
<protein>
    <recommendedName>
        <fullName evidence="3">WSC domain-containing protein</fullName>
    </recommendedName>
</protein>
<feature type="non-terminal residue" evidence="1">
    <location>
        <position position="123"/>
    </location>
</feature>
<proteinExistence type="predicted"/>
<organism evidence="1 2">
    <name type="scientific">Plenodomus tracheiphilus IPT5</name>
    <dbReference type="NCBI Taxonomy" id="1408161"/>
    <lineage>
        <taxon>Eukaryota</taxon>
        <taxon>Fungi</taxon>
        <taxon>Dikarya</taxon>
        <taxon>Ascomycota</taxon>
        <taxon>Pezizomycotina</taxon>
        <taxon>Dothideomycetes</taxon>
        <taxon>Pleosporomycetidae</taxon>
        <taxon>Pleosporales</taxon>
        <taxon>Pleosporineae</taxon>
        <taxon>Leptosphaeriaceae</taxon>
        <taxon>Plenodomus</taxon>
    </lineage>
</organism>
<dbReference type="Proteomes" id="UP000799423">
    <property type="component" value="Unassembled WGS sequence"/>
</dbReference>
<evidence type="ECO:0000313" key="1">
    <source>
        <dbReference type="EMBL" id="KAF2845107.1"/>
    </source>
</evidence>
<feature type="non-terminal residue" evidence="1">
    <location>
        <position position="1"/>
    </location>
</feature>
<reference evidence="1" key="1">
    <citation type="submission" date="2020-01" db="EMBL/GenBank/DDBJ databases">
        <authorList>
            <consortium name="DOE Joint Genome Institute"/>
            <person name="Haridas S."/>
            <person name="Albert R."/>
            <person name="Binder M."/>
            <person name="Bloem J."/>
            <person name="Labutti K."/>
            <person name="Salamov A."/>
            <person name="Andreopoulos B."/>
            <person name="Baker S.E."/>
            <person name="Barry K."/>
            <person name="Bills G."/>
            <person name="Bluhm B.H."/>
            <person name="Cannon C."/>
            <person name="Castanera R."/>
            <person name="Culley D.E."/>
            <person name="Daum C."/>
            <person name="Ezra D."/>
            <person name="Gonzalez J.B."/>
            <person name="Henrissat B."/>
            <person name="Kuo A."/>
            <person name="Liang C."/>
            <person name="Lipzen A."/>
            <person name="Lutzoni F."/>
            <person name="Magnuson J."/>
            <person name="Mondo S."/>
            <person name="Nolan M."/>
            <person name="Ohm R."/>
            <person name="Pangilinan J."/>
            <person name="Park H.-J."/>
            <person name="Ramirez L."/>
            <person name="Alfaro M."/>
            <person name="Sun H."/>
            <person name="Tritt A."/>
            <person name="Yoshinaga Y."/>
            <person name="Zwiers L.-H."/>
            <person name="Turgeon B.G."/>
            <person name="Goodwin S.B."/>
            <person name="Spatafora J.W."/>
            <person name="Crous P.W."/>
            <person name="Grigoriev I.V."/>
        </authorList>
    </citation>
    <scope>NUCLEOTIDE SEQUENCE</scope>
    <source>
        <strain evidence="1">IPT5</strain>
    </source>
</reference>
<dbReference type="EMBL" id="MU006354">
    <property type="protein sequence ID" value="KAF2845107.1"/>
    <property type="molecule type" value="Genomic_DNA"/>
</dbReference>
<dbReference type="OrthoDB" id="2019572at2759"/>
<accession>A0A6A7ARX3</accession>
<sequence length="123" mass="13410">GCYRQNRTDANGTVTLPFNPKTTPMRPVYSKYDEITNGMPVDYALTYTSCSNGAGLRQSMRFAALGRGGTYLVCGINWAYDPGPSMPEMCNVPCSGNASQSCGSADYLDVWLMPNFIDYYGLG</sequence>
<name>A0A6A7ARX3_9PLEO</name>